<sequence>MGCGSSKSDTQKVISSNKHSSCSARHETHNQTDQSVSHAPNNPLSDSVQTSPNETTTDHRALQIDAGISNNHTVLIDNNRNKQRIGSATSNKSTLSSFNENNQNDISDALEIETLINSLPTTVNDHVEIVNADLECFNNLFVKQRQDTIDNSSYRKTIESWQPKSLQGLVELIRVLSKNKLMIDRHWIVFYWIACNIEYDAVSFFNHNIPEQSAESVFRTKKCVCAGYSRLYKYLCDQLALKCEEISGYSKGYGFDTREETAILKTDHAWNVVEINQHWYVLDATWGTGHLNEQNIFERKLETFYFLTRSDQMIYDHLPEDEKWQLLKQPIKMTQYMQMPTVRPAYFTFNLELLNPRHQAHATLVHGKSYALILIRAPSNIDISSTFKLDKNEVDGGSRIILDKNKQLYCCYFSPASIGRHQINIFAKRIESNMKSSGQVLNFILNVVELPLNRVSYPKMSKEFYDLDIKIISPLNTHLIKISNGATYACIIIQTPSDVELTGNLSNCDSERVINGSQVYYDQRKGVWKCKFAPNRNGSYVANIYGKKKVNTGNYSHLVSFKIDALQTPAIPLSFPRTWQSFHDLNLEIEVPKNSSTITWLKDISYVESLIRAPNDVQLSGVIDYNDLTVENGSLVQFDSDRRLWQLLFAPQCIGQHKITVFAKHHEESKSKCALQFDLNVTHLKLPIKFPTTYETFENRKGRIYEPLNGILKAGTTISIHCLIPGASDVNLTTDSIWANKEGYEDPVFKRTITVGSKKLTIYAKYGEESSYQSFITYLVQ</sequence>
<dbReference type="GO" id="GO:0005737">
    <property type="term" value="C:cytoplasm"/>
    <property type="evidence" value="ECO:0007669"/>
    <property type="project" value="TreeGrafter"/>
</dbReference>
<feature type="compositionally biased region" description="Polar residues" evidence="1">
    <location>
        <begin position="31"/>
        <end position="55"/>
    </location>
</feature>
<reference evidence="3" key="1">
    <citation type="submission" date="2021-02" db="EMBL/GenBank/DDBJ databases">
        <authorList>
            <person name="Nowell W R."/>
        </authorList>
    </citation>
    <scope>NUCLEOTIDE SEQUENCE</scope>
</reference>
<dbReference type="Pfam" id="PF23265">
    <property type="entry name" value="Ig-like_KY"/>
    <property type="match status" value="2"/>
</dbReference>
<name>A0A815Q3H4_ADIRI</name>
<protein>
    <recommendedName>
        <fullName evidence="2">Transglutaminase-like domain-containing protein</fullName>
    </recommendedName>
</protein>
<feature type="domain" description="Transglutaminase-like" evidence="2">
    <location>
        <begin position="217"/>
        <end position="286"/>
    </location>
</feature>
<dbReference type="Gene3D" id="3.10.620.30">
    <property type="match status" value="1"/>
</dbReference>
<dbReference type="SUPFAM" id="SSF54001">
    <property type="entry name" value="Cysteine proteinases"/>
    <property type="match status" value="1"/>
</dbReference>
<dbReference type="InterPro" id="IPR002931">
    <property type="entry name" value="Transglutaminase-like"/>
</dbReference>
<proteinExistence type="predicted"/>
<accession>A0A815Q3H4</accession>
<dbReference type="AlphaFoldDB" id="A0A815Q3H4"/>
<dbReference type="InterPro" id="IPR056564">
    <property type="entry name" value="Ig-like_KY"/>
</dbReference>
<dbReference type="EMBL" id="CAJNOJ010000465">
    <property type="protein sequence ID" value="CAF1458064.1"/>
    <property type="molecule type" value="Genomic_DNA"/>
</dbReference>
<evidence type="ECO:0000259" key="2">
    <source>
        <dbReference type="SMART" id="SM00460"/>
    </source>
</evidence>
<dbReference type="PANTHER" id="PTHR46333">
    <property type="entry name" value="CYTOKINESIS PROTEIN 3"/>
    <property type="match status" value="1"/>
</dbReference>
<dbReference type="Proteomes" id="UP000663852">
    <property type="component" value="Unassembled WGS sequence"/>
</dbReference>
<dbReference type="SMART" id="SM00460">
    <property type="entry name" value="TGc"/>
    <property type="match status" value="1"/>
</dbReference>
<dbReference type="PANTHER" id="PTHR46333:SF2">
    <property type="entry name" value="CYTOKINESIS PROTEIN 3"/>
    <property type="match status" value="1"/>
</dbReference>
<dbReference type="InterPro" id="IPR052557">
    <property type="entry name" value="CAP/Cytokinesis_protein"/>
</dbReference>
<gene>
    <name evidence="3" type="ORF">EDS130_LOCUS39970</name>
</gene>
<feature type="region of interest" description="Disordered" evidence="1">
    <location>
        <begin position="77"/>
        <end position="98"/>
    </location>
</feature>
<dbReference type="InterPro" id="IPR038765">
    <property type="entry name" value="Papain-like_cys_pep_sf"/>
</dbReference>
<feature type="compositionally biased region" description="Polar residues" evidence="1">
    <location>
        <begin position="1"/>
        <end position="23"/>
    </location>
</feature>
<evidence type="ECO:0000313" key="3">
    <source>
        <dbReference type="EMBL" id="CAF1458064.1"/>
    </source>
</evidence>
<evidence type="ECO:0000256" key="1">
    <source>
        <dbReference type="SAM" id="MobiDB-lite"/>
    </source>
</evidence>
<organism evidence="3 4">
    <name type="scientific">Adineta ricciae</name>
    <name type="common">Rotifer</name>
    <dbReference type="NCBI Taxonomy" id="249248"/>
    <lineage>
        <taxon>Eukaryota</taxon>
        <taxon>Metazoa</taxon>
        <taxon>Spiralia</taxon>
        <taxon>Gnathifera</taxon>
        <taxon>Rotifera</taxon>
        <taxon>Eurotatoria</taxon>
        <taxon>Bdelloidea</taxon>
        <taxon>Adinetida</taxon>
        <taxon>Adinetidae</taxon>
        <taxon>Adineta</taxon>
    </lineage>
</organism>
<dbReference type="OrthoDB" id="6129702at2759"/>
<dbReference type="Pfam" id="PF01841">
    <property type="entry name" value="Transglut_core"/>
    <property type="match status" value="1"/>
</dbReference>
<feature type="region of interest" description="Disordered" evidence="1">
    <location>
        <begin position="1"/>
        <end position="56"/>
    </location>
</feature>
<evidence type="ECO:0000313" key="4">
    <source>
        <dbReference type="Proteomes" id="UP000663852"/>
    </source>
</evidence>
<comment type="caution">
    <text evidence="3">The sequence shown here is derived from an EMBL/GenBank/DDBJ whole genome shotgun (WGS) entry which is preliminary data.</text>
</comment>